<organism evidence="1 2">
    <name type="scientific">Tritrichomonas musculus</name>
    <dbReference type="NCBI Taxonomy" id="1915356"/>
    <lineage>
        <taxon>Eukaryota</taxon>
        <taxon>Metamonada</taxon>
        <taxon>Parabasalia</taxon>
        <taxon>Tritrichomonadida</taxon>
        <taxon>Tritrichomonadidae</taxon>
        <taxon>Tritrichomonas</taxon>
    </lineage>
</organism>
<reference evidence="1 2" key="1">
    <citation type="submission" date="2024-04" db="EMBL/GenBank/DDBJ databases">
        <title>Tritrichomonas musculus Genome.</title>
        <authorList>
            <person name="Alves-Ferreira E."/>
            <person name="Grigg M."/>
            <person name="Lorenzi H."/>
            <person name="Galac M."/>
        </authorList>
    </citation>
    <scope>NUCLEOTIDE SEQUENCE [LARGE SCALE GENOMIC DNA]</scope>
    <source>
        <strain evidence="1 2">EAF2021</strain>
    </source>
</reference>
<proteinExistence type="predicted"/>
<evidence type="ECO:0000313" key="2">
    <source>
        <dbReference type="Proteomes" id="UP001470230"/>
    </source>
</evidence>
<sequence length="307" mass="35080">MKSDTIDIVSEKVNNEIHLKAEDVITDGKIVVRLLIQNVSEANDIDYVEHILTININDGVIDYQGDNNFPTCAMNDKTIIISNPKKLRISGIQIKENTAKRNMKFDVNDFAYTCDIDALHKKIDSIFEQSHSNKESIAKIMNTYPTVDETNEALEQLKETMIDKENLYTSDKIILDSEGLISFDTTLNDSNDETIMTSKSTSKLLKAINSYLNKKFVEAEGKYTLKSDIPEIIEGQTTIQFKIENNTISDLDYDKYHEMIEQYGLDIVSSNNYYAAHYVHVDYSYNNDKTLSDNAYRRKGFRSLVSV</sequence>
<evidence type="ECO:0000313" key="1">
    <source>
        <dbReference type="EMBL" id="KAK8880650.1"/>
    </source>
</evidence>
<gene>
    <name evidence="1" type="ORF">M9Y10_003333</name>
</gene>
<evidence type="ECO:0008006" key="3">
    <source>
        <dbReference type="Google" id="ProtNLM"/>
    </source>
</evidence>
<name>A0ABR2JP61_9EUKA</name>
<keyword evidence="2" id="KW-1185">Reference proteome</keyword>
<dbReference type="Proteomes" id="UP001470230">
    <property type="component" value="Unassembled WGS sequence"/>
</dbReference>
<dbReference type="EMBL" id="JAPFFF010000010">
    <property type="protein sequence ID" value="KAK8880650.1"/>
    <property type="molecule type" value="Genomic_DNA"/>
</dbReference>
<protein>
    <recommendedName>
        <fullName evidence="3">BppU N-terminal domain-containing protein</fullName>
    </recommendedName>
</protein>
<accession>A0ABR2JP61</accession>
<comment type="caution">
    <text evidence="1">The sequence shown here is derived from an EMBL/GenBank/DDBJ whole genome shotgun (WGS) entry which is preliminary data.</text>
</comment>